<dbReference type="GO" id="GO:0005886">
    <property type="term" value="C:plasma membrane"/>
    <property type="evidence" value="ECO:0007669"/>
    <property type="project" value="TreeGrafter"/>
</dbReference>
<dbReference type="GO" id="GO:0052621">
    <property type="term" value="F:diguanylate cyclase activity"/>
    <property type="evidence" value="ECO:0007669"/>
    <property type="project" value="TreeGrafter"/>
</dbReference>
<sequence length="971" mass="101205">MTGGAPARSSGGPAEPTGSTRPAVLDTASVDVHSALVPPGALHDQVTAALTDGRLDDAEQLLGAVGDDPSPYAVEGSATEPPLDTLARAWSETLRAELLVRRLRLAGYTLLGDPTGPSAYGDPSHHDAGAGLDLHAGMTGLVEAGLASPLDPACGGDPPPTPPDDDDPDRTESATRAALAIALVRSARAAFDAQDDDLQRAAGLVRHARIELLSRRIDAAMDEAVEAASLLDPGLPPTVLLTHTLTALAGVLADLELMPLALDYQERAHEVALLLAGTPGELTRTETALLVGESAARWAGLSAEVGEELLDDGALDAAALHFTSARTLSARALEVLPAEGPATVAAQVVHGWALVGTGRYDEAGQLLTSAVARTTAEDAGLLASARLALGRALRRQGDVPGADEHLAAALELSTEHGLARLRRSSLRELCTLHAEQDDAARALPYLQAYLADELDRVDERRTRWVELFGRRKSLLETERAAGQLRRQAYEDPLTHLPNRRFAEARLDGLLGNGAAPALAVVDIDRFKSINDAAGHPGGDVVLRAVAQLLLDGCRDTDEVCRWAGDEFVILLPDTTAEQAERAMERIRRSIALHDWSALGIDVPVTISVGIASAARGDDRRTLFAAADGVLYDAKRGGRDRVVRLSGVTQTRATDHLMEPTPFAEPDWLPRPPAPAGLAVSDDPTTLNSDTSVAEIPSNGLTTISVDPVQASQLHDHPLFPRASVSRDDSGFGRLLVEPPGAEVPVIPAPPEPAVAETPPPRAPYEPIGPDVIWGTGRSTEQVLALVREARHTHPDRPAVVIRADAATLVALGAEHDAYTTMDAGAMAAAIGPLPEPAGRIGVLSASGADAPVAAEAAFVARVTGTTVVRVDDVGGNRIRSLITDRTLLDDLDCLVVVAGLDASLASVVSGLTDVPIVAVPTSTGNSGTFAGFGALLTMLNSANAGVVVSNIDSGHAAGVFAARIARRTARA</sequence>
<dbReference type="NCBIfam" id="TIGR00254">
    <property type="entry name" value="GGDEF"/>
    <property type="match status" value="1"/>
</dbReference>
<dbReference type="InterPro" id="IPR029787">
    <property type="entry name" value="Nucleotide_cyclase"/>
</dbReference>
<dbReference type="GO" id="GO:0043709">
    <property type="term" value="P:cell adhesion involved in single-species biofilm formation"/>
    <property type="evidence" value="ECO:0007669"/>
    <property type="project" value="TreeGrafter"/>
</dbReference>
<comment type="caution">
    <text evidence="3">The sequence shown here is derived from an EMBL/GenBank/DDBJ whole genome shotgun (WGS) entry which is preliminary data.</text>
</comment>
<dbReference type="PANTHER" id="PTHR45138:SF9">
    <property type="entry name" value="DIGUANYLATE CYCLASE DGCM-RELATED"/>
    <property type="match status" value="1"/>
</dbReference>
<dbReference type="Proteomes" id="UP000470470">
    <property type="component" value="Unassembled WGS sequence"/>
</dbReference>
<reference evidence="3 4" key="1">
    <citation type="submission" date="2020-02" db="EMBL/GenBank/DDBJ databases">
        <title>The whole genome sequence of CPCC 205119.</title>
        <authorList>
            <person name="Jiang Z."/>
        </authorList>
    </citation>
    <scope>NUCLEOTIDE SEQUENCE [LARGE SCALE GENOMIC DNA]</scope>
    <source>
        <strain evidence="3 4">CPCC 205119</strain>
    </source>
</reference>
<evidence type="ECO:0000313" key="3">
    <source>
        <dbReference type="EMBL" id="NEL56069.1"/>
    </source>
</evidence>
<dbReference type="GO" id="GO:0006189">
    <property type="term" value="P:'de novo' IMP biosynthetic process"/>
    <property type="evidence" value="ECO:0007669"/>
    <property type="project" value="InterPro"/>
</dbReference>
<dbReference type="Pfam" id="PF00731">
    <property type="entry name" value="AIRC"/>
    <property type="match status" value="1"/>
</dbReference>
<dbReference type="InterPro" id="IPR050469">
    <property type="entry name" value="Diguanylate_Cyclase"/>
</dbReference>
<dbReference type="PANTHER" id="PTHR45138">
    <property type="entry name" value="REGULATORY COMPONENTS OF SENSORY TRANSDUCTION SYSTEM"/>
    <property type="match status" value="1"/>
</dbReference>
<feature type="region of interest" description="Disordered" evidence="1">
    <location>
        <begin position="1"/>
        <end position="26"/>
    </location>
</feature>
<dbReference type="InterPro" id="IPR000160">
    <property type="entry name" value="GGDEF_dom"/>
</dbReference>
<gene>
    <name evidence="3" type="ORF">G1H19_19015</name>
</gene>
<dbReference type="InterPro" id="IPR000031">
    <property type="entry name" value="PurE_dom"/>
</dbReference>
<feature type="domain" description="GGDEF" evidence="2">
    <location>
        <begin position="514"/>
        <end position="646"/>
    </location>
</feature>
<name>A0A7K3WJJ4_9ACTN</name>
<dbReference type="SUPFAM" id="SSF48452">
    <property type="entry name" value="TPR-like"/>
    <property type="match status" value="1"/>
</dbReference>
<accession>A0A7K3WJJ4</accession>
<feature type="compositionally biased region" description="Low complexity" evidence="1">
    <location>
        <begin position="1"/>
        <end position="14"/>
    </location>
</feature>
<dbReference type="SMART" id="SM00267">
    <property type="entry name" value="GGDEF"/>
    <property type="match status" value="1"/>
</dbReference>
<proteinExistence type="predicted"/>
<dbReference type="SMART" id="SM01001">
    <property type="entry name" value="AIRC"/>
    <property type="match status" value="1"/>
</dbReference>
<dbReference type="CDD" id="cd01949">
    <property type="entry name" value="GGDEF"/>
    <property type="match status" value="1"/>
</dbReference>
<dbReference type="PROSITE" id="PS50887">
    <property type="entry name" value="GGDEF"/>
    <property type="match status" value="1"/>
</dbReference>
<dbReference type="InterPro" id="IPR043128">
    <property type="entry name" value="Rev_trsase/Diguanyl_cyclase"/>
</dbReference>
<dbReference type="GO" id="GO:1902201">
    <property type="term" value="P:negative regulation of bacterial-type flagellum-dependent cell motility"/>
    <property type="evidence" value="ECO:0007669"/>
    <property type="project" value="TreeGrafter"/>
</dbReference>
<dbReference type="SUPFAM" id="SSF55073">
    <property type="entry name" value="Nucleotide cyclase"/>
    <property type="match status" value="1"/>
</dbReference>
<dbReference type="EMBL" id="JAAGWK010000029">
    <property type="protein sequence ID" value="NEL56069.1"/>
    <property type="molecule type" value="Genomic_DNA"/>
</dbReference>
<dbReference type="Gene3D" id="1.25.40.10">
    <property type="entry name" value="Tetratricopeptide repeat domain"/>
    <property type="match status" value="1"/>
</dbReference>
<dbReference type="AlphaFoldDB" id="A0A7K3WJJ4"/>
<evidence type="ECO:0000259" key="2">
    <source>
        <dbReference type="PROSITE" id="PS50887"/>
    </source>
</evidence>
<keyword evidence="4" id="KW-1185">Reference proteome</keyword>
<dbReference type="InterPro" id="IPR011990">
    <property type="entry name" value="TPR-like_helical_dom_sf"/>
</dbReference>
<organism evidence="3 4">
    <name type="scientific">Goekera deserti</name>
    <dbReference type="NCBI Taxonomy" id="2497753"/>
    <lineage>
        <taxon>Bacteria</taxon>
        <taxon>Bacillati</taxon>
        <taxon>Actinomycetota</taxon>
        <taxon>Actinomycetes</taxon>
        <taxon>Geodermatophilales</taxon>
        <taxon>Geodermatophilaceae</taxon>
        <taxon>Goekera</taxon>
    </lineage>
</organism>
<feature type="region of interest" description="Disordered" evidence="1">
    <location>
        <begin position="146"/>
        <end position="172"/>
    </location>
</feature>
<evidence type="ECO:0000313" key="4">
    <source>
        <dbReference type="Proteomes" id="UP000470470"/>
    </source>
</evidence>
<dbReference type="SUPFAM" id="SSF52255">
    <property type="entry name" value="N5-CAIR mutase (phosphoribosylaminoimidazole carboxylase, PurE)"/>
    <property type="match status" value="1"/>
</dbReference>
<dbReference type="Gene3D" id="3.30.70.270">
    <property type="match status" value="1"/>
</dbReference>
<dbReference type="Gene3D" id="3.40.50.1970">
    <property type="match status" value="1"/>
</dbReference>
<dbReference type="Pfam" id="PF00990">
    <property type="entry name" value="GGDEF"/>
    <property type="match status" value="1"/>
</dbReference>
<protein>
    <submittedName>
        <fullName evidence="3">Diguanylate cyclase</fullName>
    </submittedName>
</protein>
<evidence type="ECO:0000256" key="1">
    <source>
        <dbReference type="SAM" id="MobiDB-lite"/>
    </source>
</evidence>
<dbReference type="FunFam" id="3.30.70.270:FF:000001">
    <property type="entry name" value="Diguanylate cyclase domain protein"/>
    <property type="match status" value="1"/>
</dbReference>